<sequence>MSSFNRKKLKFLGISLATLTATTVTLVACGNESKNSGDNKVINWYIPTEISTLDISKNTDAYSN</sequence>
<gene>
    <name evidence="2" type="ORF">NCTC8184_01629</name>
</gene>
<organism evidence="2 3">
    <name type="scientific">Streptococcus agalactiae</name>
    <dbReference type="NCBI Taxonomy" id="1311"/>
    <lineage>
        <taxon>Bacteria</taxon>
        <taxon>Bacillati</taxon>
        <taxon>Bacillota</taxon>
        <taxon>Bacilli</taxon>
        <taxon>Lactobacillales</taxon>
        <taxon>Streptococcaceae</taxon>
        <taxon>Streptococcus</taxon>
    </lineage>
</organism>
<accession>A0AB38VQW9</accession>
<reference evidence="2 3" key="1">
    <citation type="submission" date="2018-12" db="EMBL/GenBank/DDBJ databases">
        <authorList>
            <consortium name="Pathogen Informatics"/>
        </authorList>
    </citation>
    <scope>NUCLEOTIDE SEQUENCE [LARGE SCALE GENOMIC DNA]</scope>
    <source>
        <strain evidence="2 3">NCTC8184</strain>
    </source>
</reference>
<dbReference type="RefSeq" id="WP_241969348.1">
    <property type="nucleotide sequence ID" value="NZ_LR134265.1"/>
</dbReference>
<keyword evidence="1" id="KW-0732">Signal</keyword>
<dbReference type="PROSITE" id="PS51257">
    <property type="entry name" value="PROKAR_LIPOPROTEIN"/>
    <property type="match status" value="1"/>
</dbReference>
<feature type="chain" id="PRO_5044236358" evidence="1">
    <location>
        <begin position="28"/>
        <end position="64"/>
    </location>
</feature>
<dbReference type="EMBL" id="LR134265">
    <property type="protein sequence ID" value="VED65573.1"/>
    <property type="molecule type" value="Genomic_DNA"/>
</dbReference>
<evidence type="ECO:0000256" key="1">
    <source>
        <dbReference type="SAM" id="SignalP"/>
    </source>
</evidence>
<evidence type="ECO:0000313" key="3">
    <source>
        <dbReference type="Proteomes" id="UP000268870"/>
    </source>
</evidence>
<proteinExistence type="predicted"/>
<name>A0AB38VQW9_STRAG</name>
<dbReference type="AlphaFoldDB" id="A0AB38VQW9"/>
<evidence type="ECO:0000313" key="2">
    <source>
        <dbReference type="EMBL" id="VED65573.1"/>
    </source>
</evidence>
<feature type="signal peptide" evidence="1">
    <location>
        <begin position="1"/>
        <end position="27"/>
    </location>
</feature>
<protein>
    <submittedName>
        <fullName evidence="2">Oligopeptide ABC transporter, periplasmic oligopeptide-binding protein OppA (TC 3.A.1.5.1)</fullName>
    </submittedName>
</protein>
<dbReference type="Proteomes" id="UP000268870">
    <property type="component" value="Chromosome"/>
</dbReference>